<dbReference type="AlphaFoldDB" id="B3MNL0"/>
<dbReference type="GO" id="GO:0007306">
    <property type="term" value="P:egg chorion assembly"/>
    <property type="evidence" value="ECO:0007669"/>
    <property type="project" value="EnsemblMetazoa"/>
</dbReference>
<dbReference type="PANTHER" id="PTHR47966">
    <property type="entry name" value="BETA-SITE APP-CLEAVING ENZYME, ISOFORM A-RELATED"/>
    <property type="match status" value="1"/>
</dbReference>
<keyword evidence="6" id="KW-1015">Disulfide bond</keyword>
<dbReference type="OrthoDB" id="771136at2759"/>
<accession>B3MNL0</accession>
<dbReference type="Gene3D" id="2.40.70.10">
    <property type="entry name" value="Acid Proteases"/>
    <property type="match status" value="2"/>
</dbReference>
<feature type="domain" description="Peptidase A1" evidence="9">
    <location>
        <begin position="87"/>
        <end position="389"/>
    </location>
</feature>
<dbReference type="GO" id="GO:0006508">
    <property type="term" value="P:proteolysis"/>
    <property type="evidence" value="ECO:0007669"/>
    <property type="project" value="UniProtKB-KW"/>
</dbReference>
<dbReference type="MEROPS" id="A01.A68"/>
<feature type="active site" evidence="5">
    <location>
        <position position="284"/>
    </location>
</feature>
<dbReference type="eggNOG" id="KOG1339">
    <property type="taxonomic scope" value="Eukaryota"/>
</dbReference>
<dbReference type="PROSITE" id="PS51767">
    <property type="entry name" value="PEPTIDASE_A1"/>
    <property type="match status" value="1"/>
</dbReference>
<dbReference type="InParanoid" id="B3MNL0"/>
<organism evidence="10 11">
    <name type="scientific">Drosophila ananassae</name>
    <name type="common">Fruit fly</name>
    <dbReference type="NCBI Taxonomy" id="7217"/>
    <lineage>
        <taxon>Eukaryota</taxon>
        <taxon>Metazoa</taxon>
        <taxon>Ecdysozoa</taxon>
        <taxon>Arthropoda</taxon>
        <taxon>Hexapoda</taxon>
        <taxon>Insecta</taxon>
        <taxon>Pterygota</taxon>
        <taxon>Neoptera</taxon>
        <taxon>Endopterygota</taxon>
        <taxon>Diptera</taxon>
        <taxon>Brachycera</taxon>
        <taxon>Muscomorpha</taxon>
        <taxon>Ephydroidea</taxon>
        <taxon>Drosophilidae</taxon>
        <taxon>Drosophila</taxon>
        <taxon>Sophophora</taxon>
    </lineage>
</organism>
<protein>
    <recommendedName>
        <fullName evidence="9">Peptidase A1 domain-containing protein</fullName>
    </recommendedName>
</protein>
<dbReference type="GO" id="GO:0005764">
    <property type="term" value="C:lysosome"/>
    <property type="evidence" value="ECO:0007669"/>
    <property type="project" value="TreeGrafter"/>
</dbReference>
<feature type="signal peptide" evidence="8">
    <location>
        <begin position="1"/>
        <end position="18"/>
    </location>
</feature>
<dbReference type="PRINTS" id="PR00792">
    <property type="entry name" value="PEPSIN"/>
</dbReference>
<keyword evidence="8" id="KW-0732">Signal</keyword>
<keyword evidence="2 7" id="KW-0645">Protease</keyword>
<keyword evidence="11" id="KW-1185">Reference proteome</keyword>
<evidence type="ECO:0000256" key="2">
    <source>
        <dbReference type="ARBA" id="ARBA00022670"/>
    </source>
</evidence>
<dbReference type="EMBL" id="CH902620">
    <property type="protein sequence ID" value="EDV31097.1"/>
    <property type="molecule type" value="Genomic_DNA"/>
</dbReference>
<evidence type="ECO:0000256" key="3">
    <source>
        <dbReference type="ARBA" id="ARBA00022750"/>
    </source>
</evidence>
<dbReference type="InterPro" id="IPR001969">
    <property type="entry name" value="Aspartic_peptidase_AS"/>
</dbReference>
<evidence type="ECO:0000313" key="11">
    <source>
        <dbReference type="Proteomes" id="UP000007801"/>
    </source>
</evidence>
<dbReference type="InterPro" id="IPR033121">
    <property type="entry name" value="PEPTIDASE_A1"/>
</dbReference>
<comment type="similarity">
    <text evidence="1 7">Belongs to the peptidase A1 family.</text>
</comment>
<evidence type="ECO:0000256" key="5">
    <source>
        <dbReference type="PIRSR" id="PIRSR601461-1"/>
    </source>
</evidence>
<keyword evidence="3 7" id="KW-0064">Aspartyl protease</keyword>
<dbReference type="OMA" id="SHCRFCI"/>
<dbReference type="SUPFAM" id="SSF50630">
    <property type="entry name" value="Acid proteases"/>
    <property type="match status" value="1"/>
</dbReference>
<dbReference type="FunCoup" id="B3MNL0">
    <property type="interactions" value="200"/>
</dbReference>
<evidence type="ECO:0000256" key="1">
    <source>
        <dbReference type="ARBA" id="ARBA00007447"/>
    </source>
</evidence>
<dbReference type="Pfam" id="PF00026">
    <property type="entry name" value="Asp"/>
    <property type="match status" value="1"/>
</dbReference>
<dbReference type="KEGG" id="dan:6498008"/>
<proteinExistence type="inferred from homology"/>
<feature type="active site" evidence="5">
    <location>
        <position position="103"/>
    </location>
</feature>
<dbReference type="PANTHER" id="PTHR47966:SF51">
    <property type="entry name" value="BETA-SITE APP-CLEAVING ENZYME, ISOFORM A-RELATED"/>
    <property type="match status" value="1"/>
</dbReference>
<evidence type="ECO:0000259" key="9">
    <source>
        <dbReference type="PROSITE" id="PS51767"/>
    </source>
</evidence>
<dbReference type="HOGENOM" id="CLU_013253_3_4_1"/>
<dbReference type="Proteomes" id="UP000007801">
    <property type="component" value="Unassembled WGS sequence"/>
</dbReference>
<dbReference type="SMR" id="B3MNL0"/>
<name>B3MNL0_DROAN</name>
<dbReference type="Gene3D" id="2.60.40.1960">
    <property type="match status" value="1"/>
</dbReference>
<reference evidence="10 11" key="1">
    <citation type="journal article" date="2007" name="Nature">
        <title>Evolution of genes and genomes on the Drosophila phylogeny.</title>
        <authorList>
            <consortium name="Drosophila 12 Genomes Consortium"/>
            <person name="Clark A.G."/>
            <person name="Eisen M.B."/>
            <person name="Smith D.R."/>
            <person name="Bergman C.M."/>
            <person name="Oliver B."/>
            <person name="Markow T.A."/>
            <person name="Kaufman T.C."/>
            <person name="Kellis M."/>
            <person name="Gelbart W."/>
            <person name="Iyer V.N."/>
            <person name="Pollard D.A."/>
            <person name="Sackton T.B."/>
            <person name="Larracuente A.M."/>
            <person name="Singh N.D."/>
            <person name="Abad J.P."/>
            <person name="Abt D.N."/>
            <person name="Adryan B."/>
            <person name="Aguade M."/>
            <person name="Akashi H."/>
            <person name="Anderson W.W."/>
            <person name="Aquadro C.F."/>
            <person name="Ardell D.H."/>
            <person name="Arguello R."/>
            <person name="Artieri C.G."/>
            <person name="Barbash D.A."/>
            <person name="Barker D."/>
            <person name="Barsanti P."/>
            <person name="Batterham P."/>
            <person name="Batzoglou S."/>
            <person name="Begun D."/>
            <person name="Bhutkar A."/>
            <person name="Blanco E."/>
            <person name="Bosak S.A."/>
            <person name="Bradley R.K."/>
            <person name="Brand A.D."/>
            <person name="Brent M.R."/>
            <person name="Brooks A.N."/>
            <person name="Brown R.H."/>
            <person name="Butlin R.K."/>
            <person name="Caggese C."/>
            <person name="Calvi B.R."/>
            <person name="Bernardo de Carvalho A."/>
            <person name="Caspi A."/>
            <person name="Castrezana S."/>
            <person name="Celniker S.E."/>
            <person name="Chang J.L."/>
            <person name="Chapple C."/>
            <person name="Chatterji S."/>
            <person name="Chinwalla A."/>
            <person name="Civetta A."/>
            <person name="Clifton S.W."/>
            <person name="Comeron J.M."/>
            <person name="Costello J.C."/>
            <person name="Coyne J.A."/>
            <person name="Daub J."/>
            <person name="David R.G."/>
            <person name="Delcher A.L."/>
            <person name="Delehaunty K."/>
            <person name="Do C.B."/>
            <person name="Ebling H."/>
            <person name="Edwards K."/>
            <person name="Eickbush T."/>
            <person name="Evans J.D."/>
            <person name="Filipski A."/>
            <person name="Findeiss S."/>
            <person name="Freyhult E."/>
            <person name="Fulton L."/>
            <person name="Fulton R."/>
            <person name="Garcia A.C."/>
            <person name="Gardiner A."/>
            <person name="Garfield D.A."/>
            <person name="Garvin B.E."/>
            <person name="Gibson G."/>
            <person name="Gilbert D."/>
            <person name="Gnerre S."/>
            <person name="Godfrey J."/>
            <person name="Good R."/>
            <person name="Gotea V."/>
            <person name="Gravely B."/>
            <person name="Greenberg A.J."/>
            <person name="Griffiths-Jones S."/>
            <person name="Gross S."/>
            <person name="Guigo R."/>
            <person name="Gustafson E.A."/>
            <person name="Haerty W."/>
            <person name="Hahn M.W."/>
            <person name="Halligan D.L."/>
            <person name="Halpern A.L."/>
            <person name="Halter G.M."/>
            <person name="Han M.V."/>
            <person name="Heger A."/>
            <person name="Hillier L."/>
            <person name="Hinrichs A.S."/>
            <person name="Holmes I."/>
            <person name="Hoskins R.A."/>
            <person name="Hubisz M.J."/>
            <person name="Hultmark D."/>
            <person name="Huntley M.A."/>
            <person name="Jaffe D.B."/>
            <person name="Jagadeeshan S."/>
            <person name="Jeck W.R."/>
            <person name="Johnson J."/>
            <person name="Jones C.D."/>
            <person name="Jordan W.C."/>
            <person name="Karpen G.H."/>
            <person name="Kataoka E."/>
            <person name="Keightley P.D."/>
            <person name="Kheradpour P."/>
            <person name="Kirkness E.F."/>
            <person name="Koerich L.B."/>
            <person name="Kristiansen K."/>
            <person name="Kudrna D."/>
            <person name="Kulathinal R.J."/>
            <person name="Kumar S."/>
            <person name="Kwok R."/>
            <person name="Lander E."/>
            <person name="Langley C.H."/>
            <person name="Lapoint R."/>
            <person name="Lazzaro B.P."/>
            <person name="Lee S.J."/>
            <person name="Levesque L."/>
            <person name="Li R."/>
            <person name="Lin C.F."/>
            <person name="Lin M.F."/>
            <person name="Lindblad-Toh K."/>
            <person name="Llopart A."/>
            <person name="Long M."/>
            <person name="Low L."/>
            <person name="Lozovsky E."/>
            <person name="Lu J."/>
            <person name="Luo M."/>
            <person name="Machado C.A."/>
            <person name="Makalowski W."/>
            <person name="Marzo M."/>
            <person name="Matsuda M."/>
            <person name="Matzkin L."/>
            <person name="McAllister B."/>
            <person name="McBride C.S."/>
            <person name="McKernan B."/>
            <person name="McKernan K."/>
            <person name="Mendez-Lago M."/>
            <person name="Minx P."/>
            <person name="Mollenhauer M.U."/>
            <person name="Montooth K."/>
            <person name="Mount S.M."/>
            <person name="Mu X."/>
            <person name="Myers E."/>
            <person name="Negre B."/>
            <person name="Newfeld S."/>
            <person name="Nielsen R."/>
            <person name="Noor M.A."/>
            <person name="O'Grady P."/>
            <person name="Pachter L."/>
            <person name="Papaceit M."/>
            <person name="Parisi M.J."/>
            <person name="Parisi M."/>
            <person name="Parts L."/>
            <person name="Pedersen J.S."/>
            <person name="Pesole G."/>
            <person name="Phillippy A.M."/>
            <person name="Ponting C.P."/>
            <person name="Pop M."/>
            <person name="Porcelli D."/>
            <person name="Powell J.R."/>
            <person name="Prohaska S."/>
            <person name="Pruitt K."/>
            <person name="Puig M."/>
            <person name="Quesneville H."/>
            <person name="Ram K.R."/>
            <person name="Rand D."/>
            <person name="Rasmussen M.D."/>
            <person name="Reed L.K."/>
            <person name="Reenan R."/>
            <person name="Reily A."/>
            <person name="Remington K.A."/>
            <person name="Rieger T.T."/>
            <person name="Ritchie M.G."/>
            <person name="Robin C."/>
            <person name="Rogers Y.H."/>
            <person name="Rohde C."/>
            <person name="Rozas J."/>
            <person name="Rubenfield M.J."/>
            <person name="Ruiz A."/>
            <person name="Russo S."/>
            <person name="Salzberg S.L."/>
            <person name="Sanchez-Gracia A."/>
            <person name="Saranga D.J."/>
            <person name="Sato H."/>
            <person name="Schaeffer S.W."/>
            <person name="Schatz M.C."/>
            <person name="Schlenke T."/>
            <person name="Schwartz R."/>
            <person name="Segarra C."/>
            <person name="Singh R.S."/>
            <person name="Sirot L."/>
            <person name="Sirota M."/>
            <person name="Sisneros N.B."/>
            <person name="Smith C.D."/>
            <person name="Smith T.F."/>
            <person name="Spieth J."/>
            <person name="Stage D.E."/>
            <person name="Stark A."/>
            <person name="Stephan W."/>
            <person name="Strausberg R.L."/>
            <person name="Strempel S."/>
            <person name="Sturgill D."/>
            <person name="Sutton G."/>
            <person name="Sutton G.G."/>
            <person name="Tao W."/>
            <person name="Teichmann S."/>
            <person name="Tobari Y.N."/>
            <person name="Tomimura Y."/>
            <person name="Tsolas J.M."/>
            <person name="Valente V.L."/>
            <person name="Venter E."/>
            <person name="Venter J.C."/>
            <person name="Vicario S."/>
            <person name="Vieira F.G."/>
            <person name="Vilella A.J."/>
            <person name="Villasante A."/>
            <person name="Walenz B."/>
            <person name="Wang J."/>
            <person name="Wasserman M."/>
            <person name="Watts T."/>
            <person name="Wilson D."/>
            <person name="Wilson R.K."/>
            <person name="Wing R.A."/>
            <person name="Wolfner M.F."/>
            <person name="Wong A."/>
            <person name="Wong G.K."/>
            <person name="Wu C.I."/>
            <person name="Wu G."/>
            <person name="Yamamoto D."/>
            <person name="Yang H.P."/>
            <person name="Yang S.P."/>
            <person name="Yorke J.A."/>
            <person name="Yoshida K."/>
            <person name="Zdobnov E."/>
            <person name="Zhang P."/>
            <person name="Zhang Y."/>
            <person name="Zimin A.V."/>
            <person name="Baldwin J."/>
            <person name="Abdouelleil A."/>
            <person name="Abdulkadir J."/>
            <person name="Abebe A."/>
            <person name="Abera B."/>
            <person name="Abreu J."/>
            <person name="Acer S.C."/>
            <person name="Aftuck L."/>
            <person name="Alexander A."/>
            <person name="An P."/>
            <person name="Anderson E."/>
            <person name="Anderson S."/>
            <person name="Arachi H."/>
            <person name="Azer M."/>
            <person name="Bachantsang P."/>
            <person name="Barry A."/>
            <person name="Bayul T."/>
            <person name="Berlin A."/>
            <person name="Bessette D."/>
            <person name="Bloom T."/>
            <person name="Blye J."/>
            <person name="Boguslavskiy L."/>
            <person name="Bonnet C."/>
            <person name="Boukhgalter B."/>
            <person name="Bourzgui I."/>
            <person name="Brown A."/>
            <person name="Cahill P."/>
            <person name="Channer S."/>
            <person name="Cheshatsang Y."/>
            <person name="Chuda L."/>
            <person name="Citroen M."/>
            <person name="Collymore A."/>
            <person name="Cooke P."/>
            <person name="Costello M."/>
            <person name="D'Aco K."/>
            <person name="Daza R."/>
            <person name="De Haan G."/>
            <person name="DeGray S."/>
            <person name="DeMaso C."/>
            <person name="Dhargay N."/>
            <person name="Dooley K."/>
            <person name="Dooley E."/>
            <person name="Doricent M."/>
            <person name="Dorje P."/>
            <person name="Dorjee K."/>
            <person name="Dupes A."/>
            <person name="Elong R."/>
            <person name="Falk J."/>
            <person name="Farina A."/>
            <person name="Faro S."/>
            <person name="Ferguson D."/>
            <person name="Fisher S."/>
            <person name="Foley C.D."/>
            <person name="Franke A."/>
            <person name="Friedrich D."/>
            <person name="Gadbois L."/>
            <person name="Gearin G."/>
            <person name="Gearin C.R."/>
            <person name="Giannoukos G."/>
            <person name="Goode T."/>
            <person name="Graham J."/>
            <person name="Grandbois E."/>
            <person name="Grewal S."/>
            <person name="Gyaltsen K."/>
            <person name="Hafez N."/>
            <person name="Hagos B."/>
            <person name="Hall J."/>
            <person name="Henson C."/>
            <person name="Hollinger A."/>
            <person name="Honan T."/>
            <person name="Huard M.D."/>
            <person name="Hughes L."/>
            <person name="Hurhula B."/>
            <person name="Husby M.E."/>
            <person name="Kamat A."/>
            <person name="Kanga B."/>
            <person name="Kashin S."/>
            <person name="Khazanovich D."/>
            <person name="Kisner P."/>
            <person name="Lance K."/>
            <person name="Lara M."/>
            <person name="Lee W."/>
            <person name="Lennon N."/>
            <person name="Letendre F."/>
            <person name="LeVine R."/>
            <person name="Lipovsky A."/>
            <person name="Liu X."/>
            <person name="Liu J."/>
            <person name="Liu S."/>
            <person name="Lokyitsang T."/>
            <person name="Lokyitsang Y."/>
            <person name="Lubonja R."/>
            <person name="Lui A."/>
            <person name="MacDonald P."/>
            <person name="Magnisalis V."/>
            <person name="Maru K."/>
            <person name="Matthews C."/>
            <person name="McCusker W."/>
            <person name="McDonough S."/>
            <person name="Mehta T."/>
            <person name="Meldrim J."/>
            <person name="Meneus L."/>
            <person name="Mihai O."/>
            <person name="Mihalev A."/>
            <person name="Mihova T."/>
            <person name="Mittelman R."/>
            <person name="Mlenga V."/>
            <person name="Montmayeur A."/>
            <person name="Mulrain L."/>
            <person name="Navidi A."/>
            <person name="Naylor J."/>
            <person name="Negash T."/>
            <person name="Nguyen T."/>
            <person name="Nguyen N."/>
            <person name="Nicol R."/>
            <person name="Norbu C."/>
            <person name="Norbu N."/>
            <person name="Novod N."/>
            <person name="O'Neill B."/>
            <person name="Osman S."/>
            <person name="Markiewicz E."/>
            <person name="Oyono O.L."/>
            <person name="Patti C."/>
            <person name="Phunkhang P."/>
            <person name="Pierre F."/>
            <person name="Priest M."/>
            <person name="Raghuraman S."/>
            <person name="Rege F."/>
            <person name="Reyes R."/>
            <person name="Rise C."/>
            <person name="Rogov P."/>
            <person name="Ross K."/>
            <person name="Ryan E."/>
            <person name="Settipalli S."/>
            <person name="Shea T."/>
            <person name="Sherpa N."/>
            <person name="Shi L."/>
            <person name="Shih D."/>
            <person name="Sparrow T."/>
            <person name="Spaulding J."/>
            <person name="Stalker J."/>
            <person name="Stange-Thomann N."/>
            <person name="Stavropoulos S."/>
            <person name="Stone C."/>
            <person name="Strader C."/>
            <person name="Tesfaye S."/>
            <person name="Thomson T."/>
            <person name="Thoulutsang Y."/>
            <person name="Thoulutsang D."/>
            <person name="Topham K."/>
            <person name="Topping I."/>
            <person name="Tsamla T."/>
            <person name="Vassiliev H."/>
            <person name="Vo A."/>
            <person name="Wangchuk T."/>
            <person name="Wangdi T."/>
            <person name="Weiand M."/>
            <person name="Wilkinson J."/>
            <person name="Wilson A."/>
            <person name="Yadav S."/>
            <person name="Young G."/>
            <person name="Yu Q."/>
            <person name="Zembek L."/>
            <person name="Zhong D."/>
            <person name="Zimmer A."/>
            <person name="Zwirko Z."/>
            <person name="Jaffe D.B."/>
            <person name="Alvarez P."/>
            <person name="Brockman W."/>
            <person name="Butler J."/>
            <person name="Chin C."/>
            <person name="Gnerre S."/>
            <person name="Grabherr M."/>
            <person name="Kleber M."/>
            <person name="Mauceli E."/>
            <person name="MacCallum I."/>
        </authorList>
    </citation>
    <scope>NUCLEOTIDE SEQUENCE [LARGE SCALE GENOMIC DNA]</scope>
    <source>
        <strain evidence="11">Tucson 14024-0371.13</strain>
    </source>
</reference>
<evidence type="ECO:0000256" key="8">
    <source>
        <dbReference type="SAM" id="SignalP"/>
    </source>
</evidence>
<dbReference type="STRING" id="7217.B3MNL0"/>
<dbReference type="GeneID" id="6498008"/>
<dbReference type="PhylomeDB" id="B3MNL0"/>
<evidence type="ECO:0000256" key="4">
    <source>
        <dbReference type="ARBA" id="ARBA00022801"/>
    </source>
</evidence>
<sequence>MDLRVIILLVCLIALVSAKIHRFSLKKRSRRTQKFPHLKQLRIDRNELRSKFGFTPLRTVNAVEESGDGSGGAVIAEALVNSYDTNIYGVINIDGQEFTVQFDTGSSDCWVPSRHCTFCKKTCGNSVFQESKSKHFRRMNRPFSITYGSGSVKGMVHSDVLTIGDLKIENQGLGFVNSSTTCSVFDGICGMAFPALSRTKSTPIVQNMIAQNLLKQPVFSFYMKSGSSDGGSLILGGTNSSLHYGPLTYTNVTEDKYWTFHMDFIGIHDSDTKRCPLGCKAILDSGTSLIAGPAADIVHLNEAIGAQYDSTYDLWTVNCLEIEKLPNAEIGIEDKVFYIKPQTYVIVYEDICLSGFMDMRGLTYWILGDVFMRDNYSVFDVENKRIGIAPAV</sequence>
<evidence type="ECO:0000313" key="10">
    <source>
        <dbReference type="EMBL" id="EDV31097.1"/>
    </source>
</evidence>
<feature type="chain" id="PRO_5002793368" description="Peptidase A1 domain-containing protein" evidence="8">
    <location>
        <begin position="19"/>
        <end position="392"/>
    </location>
</feature>
<gene>
    <name evidence="10" type="primary">Dana\GF15195</name>
    <name evidence="10" type="synonym">dana_GLEANR_15961</name>
    <name evidence="10" type="ORF">GF15195</name>
</gene>
<dbReference type="GO" id="GO:0004190">
    <property type="term" value="F:aspartic-type endopeptidase activity"/>
    <property type="evidence" value="ECO:0007669"/>
    <property type="project" value="UniProtKB-KW"/>
</dbReference>
<feature type="disulfide bond" evidence="6">
    <location>
        <begin position="319"/>
        <end position="352"/>
    </location>
</feature>
<evidence type="ECO:0000256" key="7">
    <source>
        <dbReference type="RuleBase" id="RU000454"/>
    </source>
</evidence>
<dbReference type="InterPro" id="IPR001461">
    <property type="entry name" value="Aspartic_peptidase_A1"/>
</dbReference>
<evidence type="ECO:0000256" key="6">
    <source>
        <dbReference type="PIRSR" id="PIRSR601461-2"/>
    </source>
</evidence>
<keyword evidence="4 7" id="KW-0378">Hydrolase</keyword>
<dbReference type="InterPro" id="IPR021109">
    <property type="entry name" value="Peptidase_aspartic_dom_sf"/>
</dbReference>
<dbReference type="FunFam" id="2.40.70.10:FF:000115">
    <property type="entry name" value="Lysosomal aspartic protease"/>
    <property type="match status" value="1"/>
</dbReference>
<dbReference type="PROSITE" id="PS00141">
    <property type="entry name" value="ASP_PROTEASE"/>
    <property type="match status" value="1"/>
</dbReference>